<proteinExistence type="predicted"/>
<evidence type="ECO:0000313" key="3">
    <source>
        <dbReference type="Proteomes" id="UP001595733"/>
    </source>
</evidence>
<evidence type="ECO:0000259" key="1">
    <source>
        <dbReference type="Pfam" id="PF13304"/>
    </source>
</evidence>
<sequence length="408" mass="47480">MLIQFNFKNYKAFSEETSLNMISSSIKEHMTNVITPPQKFADSLLKVVAIYGANASGKSSVIEAFEFMKEAVSKSFMLSSVNKNLHLKQFAFQDQKTNSLFEVYIRTKSGEYQYGFEMNSKSDIMSEWLFKRDMRYKEKYVPVFERNGTEISHSKIKELKIIQDKIKDSSLVLSVLAGLTIKEIQDVYEWFTETPIIDFGNPSYESIHSTYIDEKIEDSLFQMEIVKFLNAISVPILKINVEKNTRDNQEYYRISSVYDTPRGPMEIPFKDESSGTQKVFSMFFELQEVFLKGGVICIDELDAKLHPLLLRYIIDLFHDPDTNPKNAQLIYTTHDNYTLTNDVFRRDQIWFVEKKSDLSSELYSLVEYKLEEDRSVRNDASYHKDYLLGKYGGVPILKGFNMWGTDHD</sequence>
<reference evidence="3" key="1">
    <citation type="journal article" date="2019" name="Int. J. Syst. Evol. Microbiol.">
        <title>The Global Catalogue of Microorganisms (GCM) 10K type strain sequencing project: providing services to taxonomists for standard genome sequencing and annotation.</title>
        <authorList>
            <consortium name="The Broad Institute Genomics Platform"/>
            <consortium name="The Broad Institute Genome Sequencing Center for Infectious Disease"/>
            <person name="Wu L."/>
            <person name="Ma J."/>
        </authorList>
    </citation>
    <scope>NUCLEOTIDE SEQUENCE [LARGE SCALE GENOMIC DNA]</scope>
    <source>
        <strain evidence="3">CCUG 50353</strain>
    </source>
</reference>
<gene>
    <name evidence="2" type="ORF">ACFO0S_02190</name>
</gene>
<name>A0ABV8UTT1_9BACL</name>
<keyword evidence="3" id="KW-1185">Reference proteome</keyword>
<dbReference type="RefSeq" id="WP_378139702.1">
    <property type="nucleotide sequence ID" value="NZ_JBHSEF010000009.1"/>
</dbReference>
<dbReference type="Pfam" id="PF13304">
    <property type="entry name" value="AAA_21"/>
    <property type="match status" value="1"/>
</dbReference>
<protein>
    <submittedName>
        <fullName evidence="2">ATP/GTP-binding protein</fullName>
    </submittedName>
</protein>
<accession>A0ABV8UTT1</accession>
<organism evidence="2 3">
    <name type="scientific">Chryseomicrobium palamuruense</name>
    <dbReference type="NCBI Taxonomy" id="682973"/>
    <lineage>
        <taxon>Bacteria</taxon>
        <taxon>Bacillati</taxon>
        <taxon>Bacillota</taxon>
        <taxon>Bacilli</taxon>
        <taxon>Bacillales</taxon>
        <taxon>Caryophanaceae</taxon>
        <taxon>Chryseomicrobium</taxon>
    </lineage>
</organism>
<dbReference type="EMBL" id="JBHSEF010000009">
    <property type="protein sequence ID" value="MFC4353875.1"/>
    <property type="molecule type" value="Genomic_DNA"/>
</dbReference>
<dbReference type="SUPFAM" id="SSF52540">
    <property type="entry name" value="P-loop containing nucleoside triphosphate hydrolases"/>
    <property type="match status" value="1"/>
</dbReference>
<comment type="caution">
    <text evidence="2">The sequence shown here is derived from an EMBL/GenBank/DDBJ whole genome shotgun (WGS) entry which is preliminary data.</text>
</comment>
<dbReference type="Gene3D" id="3.40.50.300">
    <property type="entry name" value="P-loop containing nucleotide triphosphate hydrolases"/>
    <property type="match status" value="1"/>
</dbReference>
<dbReference type="InterPro" id="IPR003959">
    <property type="entry name" value="ATPase_AAA_core"/>
</dbReference>
<dbReference type="PANTHER" id="PTHR40396">
    <property type="entry name" value="ATPASE-LIKE PROTEIN"/>
    <property type="match status" value="1"/>
</dbReference>
<dbReference type="PANTHER" id="PTHR40396:SF1">
    <property type="entry name" value="ATPASE AAA-TYPE CORE DOMAIN-CONTAINING PROTEIN"/>
    <property type="match status" value="1"/>
</dbReference>
<feature type="domain" description="ATPase AAA-type core" evidence="1">
    <location>
        <begin position="47"/>
        <end position="339"/>
    </location>
</feature>
<evidence type="ECO:0000313" key="2">
    <source>
        <dbReference type="EMBL" id="MFC4353875.1"/>
    </source>
</evidence>
<dbReference type="InterPro" id="IPR027417">
    <property type="entry name" value="P-loop_NTPase"/>
</dbReference>
<dbReference type="Proteomes" id="UP001595733">
    <property type="component" value="Unassembled WGS sequence"/>
</dbReference>